<keyword evidence="6 7" id="KW-0472">Membrane</keyword>
<dbReference type="GO" id="GO:0005524">
    <property type="term" value="F:ATP binding"/>
    <property type="evidence" value="ECO:0007669"/>
    <property type="project" value="UniProtKB-KW"/>
</dbReference>
<dbReference type="PANTHER" id="PTHR24221">
    <property type="entry name" value="ATP-BINDING CASSETTE SUB-FAMILY B"/>
    <property type="match status" value="1"/>
</dbReference>
<proteinExistence type="predicted"/>
<keyword evidence="3" id="KW-0547">Nucleotide-binding</keyword>
<keyword evidence="11" id="KW-1185">Reference proteome</keyword>
<dbReference type="Gene3D" id="3.40.50.300">
    <property type="entry name" value="P-loop containing nucleotide triphosphate hydrolases"/>
    <property type="match status" value="1"/>
</dbReference>
<feature type="transmembrane region" description="Helical" evidence="7">
    <location>
        <begin position="172"/>
        <end position="191"/>
    </location>
</feature>
<dbReference type="InterPro" id="IPR017871">
    <property type="entry name" value="ABC_transporter-like_CS"/>
</dbReference>
<dbReference type="SMART" id="SM00382">
    <property type="entry name" value="AAA"/>
    <property type="match status" value="1"/>
</dbReference>
<dbReference type="PANTHER" id="PTHR24221:SF654">
    <property type="entry name" value="ATP-BINDING CASSETTE SUB-FAMILY B MEMBER 6"/>
    <property type="match status" value="1"/>
</dbReference>
<keyword evidence="10" id="KW-0378">Hydrolase</keyword>
<evidence type="ECO:0000256" key="4">
    <source>
        <dbReference type="ARBA" id="ARBA00022840"/>
    </source>
</evidence>
<keyword evidence="2 7" id="KW-0812">Transmembrane</keyword>
<evidence type="ECO:0000256" key="6">
    <source>
        <dbReference type="ARBA" id="ARBA00023136"/>
    </source>
</evidence>
<dbReference type="Proteomes" id="UP000616724">
    <property type="component" value="Unassembled WGS sequence"/>
</dbReference>
<dbReference type="InterPro" id="IPR039421">
    <property type="entry name" value="Type_1_exporter"/>
</dbReference>
<organism evidence="10 11">
    <name type="scientific">Planobispora longispora</name>
    <dbReference type="NCBI Taxonomy" id="28887"/>
    <lineage>
        <taxon>Bacteria</taxon>
        <taxon>Bacillati</taxon>
        <taxon>Actinomycetota</taxon>
        <taxon>Actinomycetes</taxon>
        <taxon>Streptosporangiales</taxon>
        <taxon>Streptosporangiaceae</taxon>
        <taxon>Planobispora</taxon>
    </lineage>
</organism>
<dbReference type="Pfam" id="PF00005">
    <property type="entry name" value="ABC_tran"/>
    <property type="match status" value="1"/>
</dbReference>
<comment type="subcellular location">
    <subcellularLocation>
        <location evidence="1">Cell membrane</location>
        <topology evidence="1">Multi-pass membrane protein</topology>
    </subcellularLocation>
</comment>
<feature type="transmembrane region" description="Helical" evidence="7">
    <location>
        <begin position="30"/>
        <end position="49"/>
    </location>
</feature>
<dbReference type="PROSITE" id="PS50929">
    <property type="entry name" value="ABC_TM1F"/>
    <property type="match status" value="1"/>
</dbReference>
<dbReference type="GO" id="GO:0034040">
    <property type="term" value="F:ATPase-coupled lipid transmembrane transporter activity"/>
    <property type="evidence" value="ECO:0007669"/>
    <property type="project" value="TreeGrafter"/>
</dbReference>
<dbReference type="EMBL" id="BOOH01000053">
    <property type="protein sequence ID" value="GIH79952.1"/>
    <property type="molecule type" value="Genomic_DNA"/>
</dbReference>
<name>A0A8J3W8M1_9ACTN</name>
<dbReference type="CDD" id="cd07346">
    <property type="entry name" value="ABC_6TM_exporters"/>
    <property type="match status" value="1"/>
</dbReference>
<keyword evidence="5 7" id="KW-1133">Transmembrane helix</keyword>
<evidence type="ECO:0000256" key="5">
    <source>
        <dbReference type="ARBA" id="ARBA00022989"/>
    </source>
</evidence>
<comment type="caution">
    <text evidence="10">The sequence shown here is derived from an EMBL/GenBank/DDBJ whole genome shotgun (WGS) entry which is preliminary data.</text>
</comment>
<dbReference type="RefSeq" id="WP_203894405.1">
    <property type="nucleotide sequence ID" value="NZ_BOOH01000053.1"/>
</dbReference>
<evidence type="ECO:0000259" key="8">
    <source>
        <dbReference type="PROSITE" id="PS50893"/>
    </source>
</evidence>
<evidence type="ECO:0000256" key="3">
    <source>
        <dbReference type="ARBA" id="ARBA00022741"/>
    </source>
</evidence>
<feature type="transmembrane region" description="Helical" evidence="7">
    <location>
        <begin position="252"/>
        <end position="273"/>
    </location>
</feature>
<evidence type="ECO:0000313" key="10">
    <source>
        <dbReference type="EMBL" id="GIH79952.1"/>
    </source>
</evidence>
<dbReference type="InterPro" id="IPR011527">
    <property type="entry name" value="ABC1_TM_dom"/>
</dbReference>
<protein>
    <submittedName>
        <fullName evidence="10">Helicase</fullName>
    </submittedName>
</protein>
<dbReference type="GO" id="GO:0016887">
    <property type="term" value="F:ATP hydrolysis activity"/>
    <property type="evidence" value="ECO:0007669"/>
    <property type="project" value="InterPro"/>
</dbReference>
<dbReference type="CDD" id="cd03228">
    <property type="entry name" value="ABCC_MRP_Like"/>
    <property type="match status" value="1"/>
</dbReference>
<dbReference type="PROSITE" id="PS00211">
    <property type="entry name" value="ABC_TRANSPORTER_1"/>
    <property type="match status" value="1"/>
</dbReference>
<feature type="domain" description="ABC transporter" evidence="8">
    <location>
        <begin position="346"/>
        <end position="569"/>
    </location>
</feature>
<evidence type="ECO:0000259" key="9">
    <source>
        <dbReference type="PROSITE" id="PS50929"/>
    </source>
</evidence>
<dbReference type="InterPro" id="IPR036640">
    <property type="entry name" value="ABC1_TM_sf"/>
</dbReference>
<gene>
    <name evidence="10" type="ORF">Plo01_63810</name>
</gene>
<dbReference type="GO" id="GO:0004386">
    <property type="term" value="F:helicase activity"/>
    <property type="evidence" value="ECO:0007669"/>
    <property type="project" value="UniProtKB-KW"/>
</dbReference>
<dbReference type="InterPro" id="IPR027417">
    <property type="entry name" value="P-loop_NTPase"/>
</dbReference>
<evidence type="ECO:0000313" key="11">
    <source>
        <dbReference type="Proteomes" id="UP000616724"/>
    </source>
</evidence>
<reference evidence="10 11" key="1">
    <citation type="submission" date="2021-01" db="EMBL/GenBank/DDBJ databases">
        <title>Whole genome shotgun sequence of Planobispora longispora NBRC 13918.</title>
        <authorList>
            <person name="Komaki H."/>
            <person name="Tamura T."/>
        </authorList>
    </citation>
    <scope>NUCLEOTIDE SEQUENCE [LARGE SCALE GENOMIC DNA]</scope>
    <source>
        <strain evidence="10 11">NBRC 13918</strain>
    </source>
</reference>
<dbReference type="InterPro" id="IPR003593">
    <property type="entry name" value="AAA+_ATPase"/>
</dbReference>
<dbReference type="Gene3D" id="1.20.1560.10">
    <property type="entry name" value="ABC transporter type 1, transmembrane domain"/>
    <property type="match status" value="1"/>
</dbReference>
<accession>A0A8J3W8M1</accession>
<evidence type="ECO:0000256" key="1">
    <source>
        <dbReference type="ARBA" id="ARBA00004651"/>
    </source>
</evidence>
<dbReference type="GO" id="GO:0140359">
    <property type="term" value="F:ABC-type transporter activity"/>
    <property type="evidence" value="ECO:0007669"/>
    <property type="project" value="InterPro"/>
</dbReference>
<evidence type="ECO:0000256" key="7">
    <source>
        <dbReference type="SAM" id="Phobius"/>
    </source>
</evidence>
<keyword evidence="4" id="KW-0067">ATP-binding</keyword>
<dbReference type="PROSITE" id="PS50893">
    <property type="entry name" value="ABC_TRANSPORTER_2"/>
    <property type="match status" value="1"/>
</dbReference>
<dbReference type="SUPFAM" id="SSF52540">
    <property type="entry name" value="P-loop containing nucleoside triphosphate hydrolases"/>
    <property type="match status" value="1"/>
</dbReference>
<sequence length="573" mass="59670">MSASSTSGRAASGRHVLRSRRLHSLWPGPGPAALLALSIVATTALPLAAPQLTRRFVDDAAAGAGIDRLTLIALGYLGLAVAGQAARTLTAWLAGRLAWAGTDRLRERLAAHALGLDMAFHGRHTPGEMIERVDGDVAAVAGFVVAFLLDVVAGVLLLCGVIAVVAVTVDPGVGAVLLAYCALIGLGMVRAQRLAVPSAARARAAGAALSGYLEERLAGAEDLRANGAGEHAVRRFHQVSAALWRADRRGDAVGSSVLAGTGVAFAAGTALMLALSGTLSAGTAVLLLQYTLMVRTPFERLIDQLRQYQTALAGLGRIGELLAVRSTLPAPPSPARRLPPAGPLSLELDAVDFAYDDEPVLSGITLRLAPGETLGLVGRTGSGKTTIARLIARLYDPTAGAVRVGGLDLREADPASVRGRVGVVTQDVQVFSATVRDNLTLFRAHPGDDRLREALAEVGLGDWDLDAPLGAVSAGQAQLLALARAFLADPGLVVLDEASSRLDPATERRVDRGVTRLLSGRTGVLIAHRLASLSRADRIAVVADGKIVEYGGRRDLLADPTGRFARMLEEARR</sequence>
<dbReference type="AlphaFoldDB" id="A0A8J3W8M1"/>
<dbReference type="InterPro" id="IPR003439">
    <property type="entry name" value="ABC_transporter-like_ATP-bd"/>
</dbReference>
<dbReference type="Pfam" id="PF00664">
    <property type="entry name" value="ABC_membrane"/>
    <property type="match status" value="1"/>
</dbReference>
<dbReference type="SUPFAM" id="SSF90123">
    <property type="entry name" value="ABC transporter transmembrane region"/>
    <property type="match status" value="1"/>
</dbReference>
<evidence type="ECO:0000256" key="2">
    <source>
        <dbReference type="ARBA" id="ARBA00022692"/>
    </source>
</evidence>
<keyword evidence="10" id="KW-0347">Helicase</keyword>
<feature type="transmembrane region" description="Helical" evidence="7">
    <location>
        <begin position="137"/>
        <end position="166"/>
    </location>
</feature>
<feature type="domain" description="ABC transmembrane type-1" evidence="9">
    <location>
        <begin position="33"/>
        <end position="310"/>
    </location>
</feature>
<dbReference type="GO" id="GO:0005886">
    <property type="term" value="C:plasma membrane"/>
    <property type="evidence" value="ECO:0007669"/>
    <property type="project" value="UniProtKB-SubCell"/>
</dbReference>